<dbReference type="InterPro" id="IPR020845">
    <property type="entry name" value="AMP-binding_CS"/>
</dbReference>
<evidence type="ECO:0000313" key="8">
    <source>
        <dbReference type="Proteomes" id="UP001595975"/>
    </source>
</evidence>
<evidence type="ECO:0000256" key="4">
    <source>
        <dbReference type="ARBA" id="ARBA00023098"/>
    </source>
</evidence>
<dbReference type="EMBL" id="JBHSOF010000025">
    <property type="protein sequence ID" value="MFC5665282.1"/>
    <property type="molecule type" value="Genomic_DNA"/>
</dbReference>
<evidence type="ECO:0000259" key="6">
    <source>
        <dbReference type="Pfam" id="PF00501"/>
    </source>
</evidence>
<dbReference type="SUPFAM" id="SSF56801">
    <property type="entry name" value="Acetyl-CoA synthetase-like"/>
    <property type="match status" value="1"/>
</dbReference>
<accession>A0ABW0X609</accession>
<comment type="similarity">
    <text evidence="1">Belongs to the ATP-dependent AMP-binding enzyme family.</text>
</comment>
<dbReference type="PROSITE" id="PS00455">
    <property type="entry name" value="AMP_BINDING"/>
    <property type="match status" value="1"/>
</dbReference>
<keyword evidence="8" id="KW-1185">Reference proteome</keyword>
<dbReference type="InterPro" id="IPR000873">
    <property type="entry name" value="AMP-dep_synth/lig_dom"/>
</dbReference>
<comment type="caution">
    <text evidence="7">The sequence shown here is derived from an EMBL/GenBank/DDBJ whole genome shotgun (WGS) entry which is preliminary data.</text>
</comment>
<dbReference type="Pfam" id="PF00501">
    <property type="entry name" value="AMP-binding"/>
    <property type="match status" value="1"/>
</dbReference>
<evidence type="ECO:0000256" key="1">
    <source>
        <dbReference type="ARBA" id="ARBA00006432"/>
    </source>
</evidence>
<dbReference type="RefSeq" id="WP_380226974.1">
    <property type="nucleotide sequence ID" value="NZ_JBHSOF010000025.1"/>
</dbReference>
<dbReference type="Proteomes" id="UP001595975">
    <property type="component" value="Unassembled WGS sequence"/>
</dbReference>
<keyword evidence="2" id="KW-0436">Ligase</keyword>
<evidence type="ECO:0000256" key="2">
    <source>
        <dbReference type="ARBA" id="ARBA00022598"/>
    </source>
</evidence>
<reference evidence="8" key="1">
    <citation type="journal article" date="2019" name="Int. J. Syst. Evol. Microbiol.">
        <title>The Global Catalogue of Microorganisms (GCM) 10K type strain sequencing project: providing services to taxonomists for standard genome sequencing and annotation.</title>
        <authorList>
            <consortium name="The Broad Institute Genomics Platform"/>
            <consortium name="The Broad Institute Genome Sequencing Center for Infectious Disease"/>
            <person name="Wu L."/>
            <person name="Ma J."/>
        </authorList>
    </citation>
    <scope>NUCLEOTIDE SEQUENCE [LARGE SCALE GENOMIC DNA]</scope>
    <source>
        <strain evidence="8">CGMCC 4.1437</strain>
    </source>
</reference>
<name>A0ABW0X609_9ACTN</name>
<evidence type="ECO:0000256" key="5">
    <source>
        <dbReference type="ARBA" id="ARBA00032875"/>
    </source>
</evidence>
<evidence type="ECO:0000313" key="7">
    <source>
        <dbReference type="EMBL" id="MFC5665282.1"/>
    </source>
</evidence>
<protein>
    <recommendedName>
        <fullName evidence="5">Acyl-CoA synthetase</fullName>
    </recommendedName>
</protein>
<gene>
    <name evidence="7" type="ORF">ACFP3U_20140</name>
</gene>
<evidence type="ECO:0000256" key="3">
    <source>
        <dbReference type="ARBA" id="ARBA00022832"/>
    </source>
</evidence>
<keyword evidence="4" id="KW-0443">Lipid metabolism</keyword>
<dbReference type="Pfam" id="PF23562">
    <property type="entry name" value="AMP-binding_C_3"/>
    <property type="match status" value="1"/>
</dbReference>
<feature type="domain" description="AMP-dependent synthetase/ligase" evidence="6">
    <location>
        <begin position="14"/>
        <end position="371"/>
    </location>
</feature>
<dbReference type="CDD" id="cd05907">
    <property type="entry name" value="VL_LC_FACS_like"/>
    <property type="match status" value="1"/>
</dbReference>
<dbReference type="PANTHER" id="PTHR43272">
    <property type="entry name" value="LONG-CHAIN-FATTY-ACID--COA LIGASE"/>
    <property type="match status" value="1"/>
</dbReference>
<sequence>MITPPTVAHLPGLAAQAFGDRTALRFKRDGTWQTLDYIALAETVDQLAAGLVRLGVGPGDHVGLVAETRPEWTLCDLAIARAGAVSIPVYPTGSPEECAHVLDHAGARVVLCDTPARADAVAHAKAVDTIVVFDPDPALPHRSLDSLRVPLSDAERDRLDDLARATDESATATVIYTSGTTGRPKGCMITHANWQASCTATAALVEGLGEDEEVYLHLPLAHIMSRSIQLVALSHGVAIAYFGGDIRAVIPELAEVRPTVLPSAPRLFEKAYATVKDLPPEVVAQAVGGRIRLAATGAAPIAPEILDFFDSCGIPVLDTYGMTESSALMTANRLDERRHGTVGRPLPGVEIRIAEDGEILTRGPGVFAGYLDDPAATAEAIVDGWLHTGDLGTLDADGFLTVTGRKKDLIITSAGKNIAPAALENLLRRSPYVSQAVLIGDRRPHAAVLVTLDPETVTAWAADRGIADPLPALARHPAVRTLVQTELDRVNDHFAPATRARALAVLDHDFTVEDGTLTPSLKIRRNVVETRYAPLIDSLYS</sequence>
<dbReference type="Gene3D" id="3.40.50.12780">
    <property type="entry name" value="N-terminal domain of ligase-like"/>
    <property type="match status" value="1"/>
</dbReference>
<proteinExistence type="inferred from homology"/>
<keyword evidence="3" id="KW-0276">Fatty acid metabolism</keyword>
<organism evidence="7 8">
    <name type="scientific">Kitasatospora misakiensis</name>
    <dbReference type="NCBI Taxonomy" id="67330"/>
    <lineage>
        <taxon>Bacteria</taxon>
        <taxon>Bacillati</taxon>
        <taxon>Actinomycetota</taxon>
        <taxon>Actinomycetes</taxon>
        <taxon>Kitasatosporales</taxon>
        <taxon>Streptomycetaceae</taxon>
        <taxon>Kitasatospora</taxon>
    </lineage>
</organism>
<dbReference type="InterPro" id="IPR042099">
    <property type="entry name" value="ANL_N_sf"/>
</dbReference>
<dbReference type="PANTHER" id="PTHR43272:SF32">
    <property type="entry name" value="AMP-DEPENDENT SYNTHETASE_LIGASE DOMAIN-CONTAINING PROTEIN"/>
    <property type="match status" value="1"/>
</dbReference>